<reference evidence="2" key="1">
    <citation type="journal article" date="2015" name="Nat. Plants">
        <title>Gene duplication and genetic exchange drive the evolution of S-RNase-based self-incompatibility in Petunia.</title>
        <authorList>
            <person name="Kubo K."/>
            <person name="Paape T."/>
            <person name="Hatakeyama M."/>
            <person name="Entani T."/>
            <person name="Takara A."/>
            <person name="Kajihara K."/>
            <person name="Tsukahara M."/>
            <person name="Shimizu-Inatsugi R."/>
            <person name="Shimizu K.K."/>
            <person name="Takayama S."/>
        </authorList>
    </citation>
    <scope>NUCLEOTIDE SEQUENCE</scope>
</reference>
<name>A0A140JNR3_PETHY</name>
<dbReference type="InterPro" id="IPR050796">
    <property type="entry name" value="SCF_F-box_component"/>
</dbReference>
<evidence type="ECO:0000259" key="1">
    <source>
        <dbReference type="PROSITE" id="PS50181"/>
    </source>
</evidence>
<dbReference type="AlphaFoldDB" id="A0A140JNR3"/>
<organism evidence="2">
    <name type="scientific">Petunia hybrida</name>
    <name type="common">Petunia</name>
    <dbReference type="NCBI Taxonomy" id="4102"/>
    <lineage>
        <taxon>Eukaryota</taxon>
        <taxon>Viridiplantae</taxon>
        <taxon>Streptophyta</taxon>
        <taxon>Embryophyta</taxon>
        <taxon>Tracheophyta</taxon>
        <taxon>Spermatophyta</taxon>
        <taxon>Magnoliopsida</taxon>
        <taxon>eudicotyledons</taxon>
        <taxon>Gunneridae</taxon>
        <taxon>Pentapetalae</taxon>
        <taxon>asterids</taxon>
        <taxon>lamiids</taxon>
        <taxon>Solanales</taxon>
        <taxon>Solanaceae</taxon>
        <taxon>Petunioideae</taxon>
        <taxon>Petunia</taxon>
    </lineage>
</organism>
<dbReference type="InterPro" id="IPR036047">
    <property type="entry name" value="F-box-like_dom_sf"/>
</dbReference>
<dbReference type="PANTHER" id="PTHR31672:SF13">
    <property type="entry name" value="F-BOX PROTEIN CPR30-LIKE"/>
    <property type="match status" value="1"/>
</dbReference>
<dbReference type="Pfam" id="PF00646">
    <property type="entry name" value="F-box"/>
    <property type="match status" value="1"/>
</dbReference>
<gene>
    <name evidence="2" type="primary">SLF15</name>
</gene>
<sequence length="396" mass="46179">MGDEIVEKLPKDIVIYIFLMVLVKSLVRFKCVSKDWYTLIQSSTFISLHFNRTTTTTKDEYMLVKRSFKEESNRFRSVMSFLSGGLDDDDDLYPVSPDLDVPFLTTTNSCTFHRIMGPCNGLIVLTDKITTVLFNPATRSYRLLQPGRFGCPVGFHRSINGVGFGFDSVANSYKIVRIAEVNGEPPFYCYTMREWKVEIYEFSVDAWREQDQVYRQLPNVFWYPCFEMFYKGASHWFAHANTIVILCFDIITETFRSIKFPNTCHFQDENCYSLVILNDSLTLICYPYPEKVVEYEKDFMEIWIMMEYGVDESWIKKYSITPLSIETPLAVWKDHLLLLESRSGSLISYDLNSGEVKELNLHCWPPSFRIAVYQESLTLIPEEREHSTKCPKILES</sequence>
<dbReference type="InterPro" id="IPR001810">
    <property type="entry name" value="F-box_dom"/>
</dbReference>
<dbReference type="PROSITE" id="PS50181">
    <property type="entry name" value="FBOX"/>
    <property type="match status" value="1"/>
</dbReference>
<protein>
    <submittedName>
        <fullName evidence="2">S22-locus linked F-box protein type-15</fullName>
    </submittedName>
</protein>
<feature type="domain" description="F-box" evidence="1">
    <location>
        <begin position="3"/>
        <end position="53"/>
    </location>
</feature>
<dbReference type="Gene3D" id="1.20.1280.50">
    <property type="match status" value="1"/>
</dbReference>
<dbReference type="InterPro" id="IPR006527">
    <property type="entry name" value="F-box-assoc_dom_typ1"/>
</dbReference>
<dbReference type="SUPFAM" id="SSF81383">
    <property type="entry name" value="F-box domain"/>
    <property type="match status" value="1"/>
</dbReference>
<dbReference type="InterPro" id="IPR017451">
    <property type="entry name" value="F-box-assoc_interact_dom"/>
</dbReference>
<dbReference type="NCBIfam" id="TIGR01640">
    <property type="entry name" value="F_box_assoc_1"/>
    <property type="match status" value="1"/>
</dbReference>
<evidence type="ECO:0000313" key="2">
    <source>
        <dbReference type="EMBL" id="BAQ19016.1"/>
    </source>
</evidence>
<proteinExistence type="predicted"/>
<dbReference type="PANTHER" id="PTHR31672">
    <property type="entry name" value="BNACNNG10540D PROTEIN"/>
    <property type="match status" value="1"/>
</dbReference>
<accession>A0A140JNR3</accession>
<dbReference type="Pfam" id="PF07734">
    <property type="entry name" value="FBA_1"/>
    <property type="match status" value="1"/>
</dbReference>
<dbReference type="EMBL" id="AB933069">
    <property type="protein sequence ID" value="BAQ19016.1"/>
    <property type="molecule type" value="Genomic_DNA"/>
</dbReference>